<accession>A0A2P2HXC3</accession>
<sequence length="207" mass="21831">MAMDNSNSGFMGLFGGRYGSRDPSMNVPLTSNATTSQLSPYLSIDPSYLQNQPEFISLEGARPKRGRFELAFSQIGGLVMIGGGVGGVQGLYRGLQETAVAGHVGPVRRTQVLNYITKRMSGTANTLGTIAVIYSAVGCLLYWSRDSKEDSANTLLAGSLTGALYQSSGGLRRAGIGGVVGLALAGLYVGLTTSKKPSDDYTYGKYY</sequence>
<dbReference type="GO" id="GO:0030150">
    <property type="term" value="P:protein import into mitochondrial matrix"/>
    <property type="evidence" value="ECO:0007669"/>
    <property type="project" value="TreeGrafter"/>
</dbReference>
<dbReference type="AlphaFoldDB" id="A0A2P2HXC3"/>
<dbReference type="PANTHER" id="PTHR15371">
    <property type="entry name" value="TIM23"/>
    <property type="match status" value="1"/>
</dbReference>
<protein>
    <submittedName>
        <fullName evidence="6 7">Import inner membrane translocase subunit Tim23-like</fullName>
    </submittedName>
</protein>
<evidence type="ECO:0000256" key="1">
    <source>
        <dbReference type="ARBA" id="ARBA00004141"/>
    </source>
</evidence>
<evidence type="ECO:0000256" key="3">
    <source>
        <dbReference type="ARBA" id="ARBA00022989"/>
    </source>
</evidence>
<evidence type="ECO:0000256" key="5">
    <source>
        <dbReference type="SAM" id="Phobius"/>
    </source>
</evidence>
<feature type="transmembrane region" description="Helical" evidence="5">
    <location>
        <begin position="174"/>
        <end position="191"/>
    </location>
</feature>
<keyword evidence="4 5" id="KW-0472">Membrane</keyword>
<evidence type="ECO:0000256" key="2">
    <source>
        <dbReference type="ARBA" id="ARBA00022692"/>
    </source>
</evidence>
<reference evidence="7" key="1">
    <citation type="submission" date="2017-11" db="EMBL/GenBank/DDBJ databases">
        <title>The sensing device of the deep-sea amphipod.</title>
        <authorList>
            <person name="Kobayashi H."/>
            <person name="Nagahama T."/>
            <person name="Arai W."/>
            <person name="Sasagawa Y."/>
            <person name="Umeda M."/>
            <person name="Hayashi T."/>
            <person name="Nikaido I."/>
            <person name="Watanabe H."/>
            <person name="Oguri K."/>
            <person name="Kitazato H."/>
            <person name="Fujioka K."/>
            <person name="Kido Y."/>
            <person name="Takami H."/>
        </authorList>
    </citation>
    <scope>NUCLEOTIDE SEQUENCE</scope>
    <source>
        <tissue evidence="7">Whole body</tissue>
    </source>
</reference>
<evidence type="ECO:0000313" key="6">
    <source>
        <dbReference type="EMBL" id="LAB66236.1"/>
    </source>
</evidence>
<dbReference type="EMBL" id="IACT01000356">
    <property type="protein sequence ID" value="LAC19777.1"/>
    <property type="molecule type" value="mRNA"/>
</dbReference>
<evidence type="ECO:0000256" key="4">
    <source>
        <dbReference type="ARBA" id="ARBA00023136"/>
    </source>
</evidence>
<dbReference type="Pfam" id="PF02466">
    <property type="entry name" value="Tim17"/>
    <property type="match status" value="1"/>
</dbReference>
<keyword evidence="2 5" id="KW-0812">Transmembrane</keyword>
<keyword evidence="3 5" id="KW-1133">Transmembrane helix</keyword>
<dbReference type="EMBL" id="IACF01000462">
    <property type="protein sequence ID" value="LAB66236.1"/>
    <property type="molecule type" value="mRNA"/>
</dbReference>
<reference evidence="6" key="2">
    <citation type="journal article" date="2018" name="Biosci. Biotechnol. Biochem.">
        <title>Polysaccharide hydrolase of the hadal zone amphipods Hirondellea gigas.</title>
        <authorList>
            <person name="Kobayashi H."/>
            <person name="Nagahama T."/>
            <person name="Arai W."/>
            <person name="Sasagawa Y."/>
            <person name="Umeda M."/>
            <person name="Hayashi T."/>
            <person name="Nikaido I."/>
            <person name="Watanabe H."/>
            <person name="Oguri K."/>
            <person name="Kitazato H."/>
            <person name="Fujioka K."/>
            <person name="Kido Y."/>
            <person name="Takami H."/>
        </authorList>
    </citation>
    <scope>NUCLEOTIDE SEQUENCE</scope>
    <source>
        <tissue evidence="6">Whole body</tissue>
    </source>
</reference>
<dbReference type="GO" id="GO:0005744">
    <property type="term" value="C:TIM23 mitochondrial import inner membrane translocase complex"/>
    <property type="evidence" value="ECO:0007669"/>
    <property type="project" value="TreeGrafter"/>
</dbReference>
<proteinExistence type="evidence at transcript level"/>
<dbReference type="GO" id="GO:0008320">
    <property type="term" value="F:protein transmembrane transporter activity"/>
    <property type="evidence" value="ECO:0007669"/>
    <property type="project" value="TreeGrafter"/>
</dbReference>
<organism evidence="6">
    <name type="scientific">Hirondellea gigas</name>
    <dbReference type="NCBI Taxonomy" id="1518452"/>
    <lineage>
        <taxon>Eukaryota</taxon>
        <taxon>Metazoa</taxon>
        <taxon>Ecdysozoa</taxon>
        <taxon>Arthropoda</taxon>
        <taxon>Crustacea</taxon>
        <taxon>Multicrustacea</taxon>
        <taxon>Malacostraca</taxon>
        <taxon>Eumalacostraca</taxon>
        <taxon>Peracarida</taxon>
        <taxon>Amphipoda</taxon>
        <taxon>Amphilochidea</taxon>
        <taxon>Lysianassida</taxon>
        <taxon>Lysianassidira</taxon>
        <taxon>Lysianassoidea</taxon>
        <taxon>Lysianassidae</taxon>
        <taxon>Hirondellea</taxon>
    </lineage>
</organism>
<comment type="subcellular location">
    <subcellularLocation>
        <location evidence="1">Membrane</location>
        <topology evidence="1">Multi-pass membrane protein</topology>
    </subcellularLocation>
</comment>
<feature type="transmembrane region" description="Helical" evidence="5">
    <location>
        <begin position="124"/>
        <end position="143"/>
    </location>
</feature>
<name>A0A2P2HXC3_9CRUS</name>
<dbReference type="InterPro" id="IPR045238">
    <property type="entry name" value="Tim23-like"/>
</dbReference>
<evidence type="ECO:0000313" key="7">
    <source>
        <dbReference type="EMBL" id="LAC19777.1"/>
    </source>
</evidence>
<dbReference type="PANTHER" id="PTHR15371:SF0">
    <property type="entry name" value="SD19278P"/>
    <property type="match status" value="1"/>
</dbReference>